<evidence type="ECO:0000256" key="1">
    <source>
        <dbReference type="ARBA" id="ARBA00001957"/>
    </source>
</evidence>
<sequence>MNPIQTILDTLAEKKIRLVITEQGNLDVSAPEGELSAPIIALLRENKAALMAYLGQATQIGSAPAQPAYELSSAQSRLWIVSQYGQASVAYIMEGQRAFGALHIGHFERAVHHIVDRHEILRTVFREDEHGDIKQWVLPREQTGFVVQHLDLRRTPDTAAALATVRKELRREFDLANGPLFRAVLCRLPGNAHQFMYSMHHIIGDAWSMDVLTTELAACYAAYQQGQEPNLKALPVQYKDYAHWEQQQLRNGSFARHQAYWRKQFEGELPSLELPGDNPRPAVKTYRGRAINLRFNQELTTGIKALSHRLNGTLYMGLLASLKALLYRYTGQQDIIIGSPIAGRNYEGLSQQIGCYVNTLALRTRFEAQHTFEQLFGLVKQTTLSAYEHQSYPFDRLVDELSLKRDAGRSALFDVMLVLQNTGEKAANARGTEPEAGQVDDLGQRASKFDLLFNFKEAGNILELSIEFNEDIYSKATIAQLANHYKALVAAMCQQPALPVQQVEYLTKGEQAELLQTIGSGPATSPGEKTLVHLFAEQVQLRPDATALLVGEATFTYRQLDEVSNQLSRYLQARHGVGLEDLVSIRLGRGEWMIVSILAILKAGAAYVPIDPSHPQERIEYLLQDSQCKACLDQAEIDRFLVSRGQYAATPLSTALLPTNLAYVIYTSGSTGQPKGCALEHGGVINRLQWMWQTYGFTPEDVVLQKTTFTFDVSVWELLLPLCWGCKLVLCQLDDIYSPSRITALVARHQVTQMHFVPSMLSAFMGDVLETDAQVAALNSLRRVYTSGEALPVESVRKWYSKLAIPISNLYGPTEASIEVTYFDTNPATDKVTIGKPLPNTQMVVLDAQQRLVPVGVVGELYIGGRQLARGYWNRPALSQEKFVAHPYQPGARLYRTGDLGRWLPDGSLDYLGRIDHQVKIRGYRIELGEVESVLSTHPDLEHVAVLAKVRTGAEAELVAYLVGRQPLEPEDLRSYMRRKLPEYMVPTCFVQLESMPLTSSGKLDRKALPEPAAGSSVAAKPYEAPRNEAEARMVELWKVLLNKEQVSIQDNFFDLGGNSIKSIRLVSLLRAQGYALTVIDVLTYQVLEVLAERLTPIEAVEAACGKERFALGAGTGGHTWTPLSWHQQGYFVGSGLLASKGLAGPIVLSKFDKESFESAYTELLSAFPVLRTAFADTGMRVLQRVVPVGEVVPTIIYDEIATAEELDAAQQRLQQQLQLPFALDSPQFIRCGVIHGGGRAMVYLCIHHAITDSYSNDLILKSLFNLCELRGQSLMAAQSYPSYFDYIEWQQRYLASDSAKSQLRYWQHQLRLDTAAESPAQAGGTGVVVEETCYLEEEMLQQAQAFCKANATYLSSLLVTAFSQLLPPRADASAVLINVVSTGRDRVVPGLNLQELVGVVADAFPVKIGVRQPEQPFVQHLGLVTQAILDGRSNQDIPFERIAQEFEKLNALPLRTALSGMVNFQDQSDKPVAGLQLPVRKVVEGPAGKTGFPDPVRLTVVQYQNALKLTVRYCVETPAHGPSSQDAYGSGLLTLLRTVLASTAEAVLA</sequence>
<dbReference type="CDD" id="cd05930">
    <property type="entry name" value="A_NRPS"/>
    <property type="match status" value="1"/>
</dbReference>
<keyword evidence="3" id="KW-0597">Phosphoprotein</keyword>
<evidence type="ECO:0000313" key="5">
    <source>
        <dbReference type="EMBL" id="MCB2376591.1"/>
    </source>
</evidence>
<dbReference type="SUPFAM" id="SSF52777">
    <property type="entry name" value="CoA-dependent acyltransferases"/>
    <property type="match status" value="4"/>
</dbReference>
<evidence type="ECO:0000256" key="2">
    <source>
        <dbReference type="ARBA" id="ARBA00022450"/>
    </source>
</evidence>
<dbReference type="InterPro" id="IPR010071">
    <property type="entry name" value="AA_adenyl_dom"/>
</dbReference>
<proteinExistence type="predicted"/>
<dbReference type="Gene3D" id="1.10.1200.10">
    <property type="entry name" value="ACP-like"/>
    <property type="match status" value="1"/>
</dbReference>
<dbReference type="PROSITE" id="PS00012">
    <property type="entry name" value="PHOSPHOPANTETHEINE"/>
    <property type="match status" value="1"/>
</dbReference>
<dbReference type="PROSITE" id="PS50075">
    <property type="entry name" value="CARRIER"/>
    <property type="match status" value="1"/>
</dbReference>
<comment type="cofactor">
    <cofactor evidence="1">
        <name>pantetheine 4'-phosphate</name>
        <dbReference type="ChEBI" id="CHEBI:47942"/>
    </cofactor>
</comment>
<dbReference type="CDD" id="cd19531">
    <property type="entry name" value="LCL_NRPS-like"/>
    <property type="match status" value="1"/>
</dbReference>
<keyword evidence="6" id="KW-1185">Reference proteome</keyword>
<dbReference type="InterPro" id="IPR006162">
    <property type="entry name" value="Ppantetheine_attach_site"/>
</dbReference>
<dbReference type="Gene3D" id="3.30.300.30">
    <property type="match status" value="1"/>
</dbReference>
<dbReference type="Pfam" id="PF00668">
    <property type="entry name" value="Condensation"/>
    <property type="match status" value="2"/>
</dbReference>
<dbReference type="PANTHER" id="PTHR45527:SF1">
    <property type="entry name" value="FATTY ACID SYNTHASE"/>
    <property type="match status" value="1"/>
</dbReference>
<dbReference type="InterPro" id="IPR020845">
    <property type="entry name" value="AMP-binding_CS"/>
</dbReference>
<dbReference type="Proteomes" id="UP001165297">
    <property type="component" value="Unassembled WGS sequence"/>
</dbReference>
<dbReference type="InterPro" id="IPR044894">
    <property type="entry name" value="TubC_N_sf"/>
</dbReference>
<dbReference type="NCBIfam" id="TIGR01733">
    <property type="entry name" value="AA-adenyl-dom"/>
    <property type="match status" value="1"/>
</dbReference>
<dbReference type="PROSITE" id="PS00455">
    <property type="entry name" value="AMP_BINDING"/>
    <property type="match status" value="1"/>
</dbReference>
<dbReference type="Pfam" id="PF00550">
    <property type="entry name" value="PP-binding"/>
    <property type="match status" value="1"/>
</dbReference>
<dbReference type="InterPro" id="IPR009081">
    <property type="entry name" value="PP-bd_ACP"/>
</dbReference>
<dbReference type="InterPro" id="IPR045851">
    <property type="entry name" value="AMP-bd_C_sf"/>
</dbReference>
<protein>
    <submittedName>
        <fullName evidence="5">Amino acid adenylation domain-containing protein</fullName>
    </submittedName>
</protein>
<organism evidence="5 6">
    <name type="scientific">Hymenobacter nitidus</name>
    <dbReference type="NCBI Taxonomy" id="2880929"/>
    <lineage>
        <taxon>Bacteria</taxon>
        <taxon>Pseudomonadati</taxon>
        <taxon>Bacteroidota</taxon>
        <taxon>Cytophagia</taxon>
        <taxon>Cytophagales</taxon>
        <taxon>Hymenobacteraceae</taxon>
        <taxon>Hymenobacter</taxon>
    </lineage>
</organism>
<dbReference type="SUPFAM" id="SSF56801">
    <property type="entry name" value="Acetyl-CoA synthetase-like"/>
    <property type="match status" value="1"/>
</dbReference>
<accession>A0ABS8A8F8</accession>
<dbReference type="InterPro" id="IPR041464">
    <property type="entry name" value="TubC_N"/>
</dbReference>
<dbReference type="InterPro" id="IPR042099">
    <property type="entry name" value="ANL_N_sf"/>
</dbReference>
<dbReference type="InterPro" id="IPR036736">
    <property type="entry name" value="ACP-like_sf"/>
</dbReference>
<dbReference type="Gene3D" id="1.10.10.1830">
    <property type="entry name" value="Non-ribosomal peptide synthase, adenylation domain"/>
    <property type="match status" value="1"/>
</dbReference>
<evidence type="ECO:0000256" key="3">
    <source>
        <dbReference type="ARBA" id="ARBA00022553"/>
    </source>
</evidence>
<comment type="caution">
    <text evidence="5">The sequence shown here is derived from an EMBL/GenBank/DDBJ whole genome shotgun (WGS) entry which is preliminary data.</text>
</comment>
<dbReference type="Pfam" id="PF18563">
    <property type="entry name" value="TubC_N"/>
    <property type="match status" value="1"/>
</dbReference>
<dbReference type="PANTHER" id="PTHR45527">
    <property type="entry name" value="NONRIBOSOMAL PEPTIDE SYNTHETASE"/>
    <property type="match status" value="1"/>
</dbReference>
<reference evidence="5" key="1">
    <citation type="submission" date="2021-10" db="EMBL/GenBank/DDBJ databases">
        <authorList>
            <person name="Dean J.D."/>
            <person name="Kim M.K."/>
            <person name="Newey C.N."/>
            <person name="Stoker T.S."/>
            <person name="Thompson D.W."/>
            <person name="Grose J.H."/>
        </authorList>
    </citation>
    <scope>NUCLEOTIDE SEQUENCE</scope>
    <source>
        <strain evidence="5">BT635</strain>
    </source>
</reference>
<dbReference type="InterPro" id="IPR023213">
    <property type="entry name" value="CAT-like_dom_sf"/>
</dbReference>
<dbReference type="Gene3D" id="3.30.559.30">
    <property type="entry name" value="Nonribosomal peptide synthetase, condensation domain"/>
    <property type="match status" value="2"/>
</dbReference>
<dbReference type="Pfam" id="PF00501">
    <property type="entry name" value="AMP-binding"/>
    <property type="match status" value="1"/>
</dbReference>
<dbReference type="InterPro" id="IPR001242">
    <property type="entry name" value="Condensation_dom"/>
</dbReference>
<dbReference type="EMBL" id="JAJADQ010000001">
    <property type="protein sequence ID" value="MCB2376591.1"/>
    <property type="molecule type" value="Genomic_DNA"/>
</dbReference>
<evidence type="ECO:0000259" key="4">
    <source>
        <dbReference type="PROSITE" id="PS50075"/>
    </source>
</evidence>
<gene>
    <name evidence="5" type="ORF">LGH70_03300</name>
</gene>
<dbReference type="Gene3D" id="3.30.559.10">
    <property type="entry name" value="Chloramphenicol acetyltransferase-like domain"/>
    <property type="match status" value="2"/>
</dbReference>
<dbReference type="RefSeq" id="WP_226182659.1">
    <property type="nucleotide sequence ID" value="NZ_JAJADQ010000001.1"/>
</dbReference>
<dbReference type="Pfam" id="PF13193">
    <property type="entry name" value="AMP-binding_C"/>
    <property type="match status" value="1"/>
</dbReference>
<dbReference type="InterPro" id="IPR000873">
    <property type="entry name" value="AMP-dep_synth/lig_dom"/>
</dbReference>
<name>A0ABS8A8F8_9BACT</name>
<dbReference type="SUPFAM" id="SSF47336">
    <property type="entry name" value="ACP-like"/>
    <property type="match status" value="1"/>
</dbReference>
<feature type="domain" description="Carrier" evidence="4">
    <location>
        <begin position="1025"/>
        <end position="1099"/>
    </location>
</feature>
<keyword evidence="2" id="KW-0596">Phosphopantetheine</keyword>
<evidence type="ECO:0000313" key="6">
    <source>
        <dbReference type="Proteomes" id="UP001165297"/>
    </source>
</evidence>
<dbReference type="Gene3D" id="3.40.50.12780">
    <property type="entry name" value="N-terminal domain of ligase-like"/>
    <property type="match status" value="1"/>
</dbReference>
<dbReference type="InterPro" id="IPR025110">
    <property type="entry name" value="AMP-bd_C"/>
</dbReference>